<dbReference type="Pfam" id="PF00534">
    <property type="entry name" value="Glycos_transf_1"/>
    <property type="match status" value="1"/>
</dbReference>
<dbReference type="GO" id="GO:0016757">
    <property type="term" value="F:glycosyltransferase activity"/>
    <property type="evidence" value="ECO:0007669"/>
    <property type="project" value="InterPro"/>
</dbReference>
<dbReference type="AlphaFoldDB" id="A0A1G2M8Z3"/>
<dbReference type="SUPFAM" id="SSF53756">
    <property type="entry name" value="UDP-Glycosyltransferase/glycogen phosphorylase"/>
    <property type="match status" value="1"/>
</dbReference>
<reference evidence="2 3" key="1">
    <citation type="journal article" date="2016" name="Nat. Commun.">
        <title>Thousands of microbial genomes shed light on interconnected biogeochemical processes in an aquifer system.</title>
        <authorList>
            <person name="Anantharaman K."/>
            <person name="Brown C.T."/>
            <person name="Hug L.A."/>
            <person name="Sharon I."/>
            <person name="Castelle C.J."/>
            <person name="Probst A.J."/>
            <person name="Thomas B.C."/>
            <person name="Singh A."/>
            <person name="Wilkins M.J."/>
            <person name="Karaoz U."/>
            <person name="Brodie E.L."/>
            <person name="Williams K.H."/>
            <person name="Hubbard S.S."/>
            <person name="Banfield J.F."/>
        </authorList>
    </citation>
    <scope>NUCLEOTIDE SEQUENCE [LARGE SCALE GENOMIC DNA]</scope>
</reference>
<name>A0A1G2M8Z3_9BACT</name>
<feature type="domain" description="Glycosyl transferase family 1" evidence="1">
    <location>
        <begin position="213"/>
        <end position="370"/>
    </location>
</feature>
<protein>
    <recommendedName>
        <fullName evidence="1">Glycosyl transferase family 1 domain-containing protein</fullName>
    </recommendedName>
</protein>
<organism evidence="2 3">
    <name type="scientific">Candidatus Taylorbacteria bacterium RIFCSPHIGHO2_01_FULL_51_15</name>
    <dbReference type="NCBI Taxonomy" id="1802304"/>
    <lineage>
        <taxon>Bacteria</taxon>
        <taxon>Candidatus Tayloriibacteriota</taxon>
    </lineage>
</organism>
<dbReference type="InterPro" id="IPR050194">
    <property type="entry name" value="Glycosyltransferase_grp1"/>
</dbReference>
<dbReference type="PANTHER" id="PTHR45947:SF3">
    <property type="entry name" value="SULFOQUINOVOSYL TRANSFERASE SQD2"/>
    <property type="match status" value="1"/>
</dbReference>
<dbReference type="InterPro" id="IPR001296">
    <property type="entry name" value="Glyco_trans_1"/>
</dbReference>
<evidence type="ECO:0000313" key="2">
    <source>
        <dbReference type="EMBL" id="OHA20376.1"/>
    </source>
</evidence>
<accession>A0A1G2M8Z3</accession>
<evidence type="ECO:0000313" key="3">
    <source>
        <dbReference type="Proteomes" id="UP000178121"/>
    </source>
</evidence>
<dbReference type="Proteomes" id="UP000178121">
    <property type="component" value="Unassembled WGS sequence"/>
</dbReference>
<sequence length="396" mass="45408">MRIFYITTKLNFNQGGSNIENDLIMRTLQGMGNEVTMVTVFSRFNHIPEPLPYGHIKEELTTARQLGIQWGVFRLLRKYAKSADFFFVDGQTFLYGAGLYRTLGGKVPVFAYFVRELMAWPENVSTLITSRQASIPLWYRTKRKTRFLIERYLCIPFANWIDFFAFGSPQLQKEYEDFGLRAENKSIIIGDPYPWREVMQKSGITEDSYALRNKKSGKVRLFYSNRMAPGKGFDLLVRAFSLVPNKERFTLVLGGAGPEEPLIRQMVSDLNLETHVEFSGWIPKEDYYVALKQADIFIHPRWREAQPSIGLMEAMVFGLPCIVPKGTGLHWVAGKGALPFRFDDAEDLATMIEKLGGDSTLRAKLSENCYLRLKEGDVNYEKTIPAVLEIMKRLRG</sequence>
<dbReference type="CDD" id="cd03801">
    <property type="entry name" value="GT4_PimA-like"/>
    <property type="match status" value="1"/>
</dbReference>
<gene>
    <name evidence="2" type="ORF">A2849_01200</name>
</gene>
<dbReference type="PANTHER" id="PTHR45947">
    <property type="entry name" value="SULFOQUINOVOSYL TRANSFERASE SQD2"/>
    <property type="match status" value="1"/>
</dbReference>
<dbReference type="Gene3D" id="3.40.50.2000">
    <property type="entry name" value="Glycogen Phosphorylase B"/>
    <property type="match status" value="2"/>
</dbReference>
<evidence type="ECO:0000259" key="1">
    <source>
        <dbReference type="Pfam" id="PF00534"/>
    </source>
</evidence>
<comment type="caution">
    <text evidence="2">The sequence shown here is derived from an EMBL/GenBank/DDBJ whole genome shotgun (WGS) entry which is preliminary data.</text>
</comment>
<dbReference type="EMBL" id="MHRI01000030">
    <property type="protein sequence ID" value="OHA20376.1"/>
    <property type="molecule type" value="Genomic_DNA"/>
</dbReference>
<proteinExistence type="predicted"/>